<dbReference type="GO" id="GO:0003677">
    <property type="term" value="F:DNA binding"/>
    <property type="evidence" value="ECO:0007669"/>
    <property type="project" value="UniProtKB-KW"/>
</dbReference>
<evidence type="ECO:0000256" key="3">
    <source>
        <dbReference type="ARBA" id="ARBA00023125"/>
    </source>
</evidence>
<dbReference type="PRINTS" id="PR00404">
    <property type="entry name" value="MADSDOMAIN"/>
</dbReference>
<feature type="domain" description="MADS-box" evidence="6">
    <location>
        <begin position="1"/>
        <end position="56"/>
    </location>
</feature>
<organism evidence="7">
    <name type="scientific">Erycina pusilla</name>
    <dbReference type="NCBI Taxonomy" id="154679"/>
    <lineage>
        <taxon>Eukaryota</taxon>
        <taxon>Viridiplantae</taxon>
        <taxon>Streptophyta</taxon>
        <taxon>Embryophyta</taxon>
        <taxon>Tracheophyta</taxon>
        <taxon>Spermatophyta</taxon>
        <taxon>Magnoliopsida</taxon>
        <taxon>Liliopsida</taxon>
        <taxon>Asparagales</taxon>
        <taxon>Orchidaceae</taxon>
        <taxon>Epidendroideae</taxon>
        <taxon>Cymbidieae</taxon>
        <taxon>Oncidiinae</taxon>
        <taxon>Erycina</taxon>
    </lineage>
</organism>
<proteinExistence type="predicted"/>
<evidence type="ECO:0000256" key="2">
    <source>
        <dbReference type="ARBA" id="ARBA00023015"/>
    </source>
</evidence>
<dbReference type="EMBL" id="KP241062">
    <property type="protein sequence ID" value="AIZ95388.1"/>
    <property type="molecule type" value="Genomic_DNA"/>
</dbReference>
<keyword evidence="4" id="KW-0804">Transcription</keyword>
<dbReference type="InterPro" id="IPR050142">
    <property type="entry name" value="MADS-box/MEF2_TF"/>
</dbReference>
<dbReference type="SMART" id="SM00432">
    <property type="entry name" value="MADS"/>
    <property type="match status" value="1"/>
</dbReference>
<dbReference type="AlphaFoldDB" id="A0A1L1WP28"/>
<dbReference type="Gene3D" id="3.40.1810.10">
    <property type="entry name" value="Transcription factor, MADS-box"/>
    <property type="match status" value="1"/>
</dbReference>
<accession>A0A1L1WP28</accession>
<reference evidence="7" key="1">
    <citation type="submission" date="2014-11" db="EMBL/GenBank/DDBJ databases">
        <title>Draft genome sequences of the model orchid Erycina pusilla.</title>
        <authorList>
            <person name="Lin C.-S."/>
            <person name="Huang Y.-T."/>
            <person name="Albert V.A."/>
            <person name="Lin S.-Y."/>
            <person name="Ou C.-I."/>
            <person name="Hsu C.-T."/>
            <person name="Liao D.-C."/>
            <person name="Wu F.-H."/>
            <person name="Chang W.-J."/>
            <person name="Shih M.-C."/>
            <person name="Su Y.-H."/>
            <person name="Ho B.-C."/>
            <person name="Yu S.-L."/>
            <person name="Chan M.-T."/>
            <person name="Chen J.J.W."/>
        </authorList>
    </citation>
    <scope>NUCLEOTIDE SEQUENCE</scope>
</reference>
<name>A0A1L1WP28_9ASPA</name>
<dbReference type="InterPro" id="IPR002100">
    <property type="entry name" value="TF_MADSbox"/>
</dbReference>
<keyword evidence="3" id="KW-0238">DNA-binding</keyword>
<evidence type="ECO:0000256" key="5">
    <source>
        <dbReference type="ARBA" id="ARBA00023242"/>
    </source>
</evidence>
<protein>
    <submittedName>
        <fullName evidence="7">MADS42</fullName>
    </submittedName>
</protein>
<comment type="subcellular location">
    <subcellularLocation>
        <location evidence="1">Nucleus</location>
    </subcellularLocation>
</comment>
<dbReference type="InterPro" id="IPR036879">
    <property type="entry name" value="TF_MADSbox_sf"/>
</dbReference>
<dbReference type="GO" id="GO:0005634">
    <property type="term" value="C:nucleus"/>
    <property type="evidence" value="ECO:0007669"/>
    <property type="project" value="UniProtKB-SubCell"/>
</dbReference>
<evidence type="ECO:0000256" key="4">
    <source>
        <dbReference type="ARBA" id="ARBA00023163"/>
    </source>
</evidence>
<gene>
    <name evidence="7" type="primary">MADS42</name>
</gene>
<dbReference type="GO" id="GO:0046983">
    <property type="term" value="F:protein dimerization activity"/>
    <property type="evidence" value="ECO:0007669"/>
    <property type="project" value="InterPro"/>
</dbReference>
<evidence type="ECO:0000256" key="1">
    <source>
        <dbReference type="ARBA" id="ARBA00004123"/>
    </source>
</evidence>
<dbReference type="SUPFAM" id="SSF55455">
    <property type="entry name" value="SRF-like"/>
    <property type="match status" value="1"/>
</dbReference>
<keyword evidence="2" id="KW-0805">Transcription regulation</keyword>
<keyword evidence="5" id="KW-0539">Nucleus</keyword>
<evidence type="ECO:0000313" key="7">
    <source>
        <dbReference type="EMBL" id="AIZ95388.1"/>
    </source>
</evidence>
<dbReference type="PANTHER" id="PTHR48019">
    <property type="entry name" value="SERUM RESPONSE FACTOR HOMOLOG"/>
    <property type="match status" value="1"/>
</dbReference>
<dbReference type="Pfam" id="PF00319">
    <property type="entry name" value="SRF-TF"/>
    <property type="match status" value="1"/>
</dbReference>
<evidence type="ECO:0000259" key="6">
    <source>
        <dbReference type="PROSITE" id="PS50066"/>
    </source>
</evidence>
<sequence length="147" mass="17390">MGRAKLEIKYLQNSRARRATYLSRIKGLKKKAVELSLLCGVDVLSVSVSVEPEIIESWPNRDTIEFRRIRDRYISYRMKESNCSEQTSSIVSQLLEEEITSMKIKLKEVRERLCLLRSCSQYQEELDYLQTFTFGQYPHYPTFYVPF</sequence>
<dbReference type="PROSITE" id="PS50066">
    <property type="entry name" value="MADS_BOX_2"/>
    <property type="match status" value="1"/>
</dbReference>